<dbReference type="Gene3D" id="4.10.240.10">
    <property type="entry name" value="Zn(2)-C6 fungal-type DNA-binding domain"/>
    <property type="match status" value="1"/>
</dbReference>
<keyword evidence="3" id="KW-0804">Transcription</keyword>
<evidence type="ECO:0000259" key="6">
    <source>
        <dbReference type="PROSITE" id="PS50048"/>
    </source>
</evidence>
<dbReference type="GO" id="GO:0000981">
    <property type="term" value="F:DNA-binding transcription factor activity, RNA polymerase II-specific"/>
    <property type="evidence" value="ECO:0007669"/>
    <property type="project" value="InterPro"/>
</dbReference>
<feature type="compositionally biased region" description="Basic and acidic residues" evidence="5">
    <location>
        <begin position="1"/>
        <end position="11"/>
    </location>
</feature>
<evidence type="ECO:0000313" key="8">
    <source>
        <dbReference type="Proteomes" id="UP000184383"/>
    </source>
</evidence>
<accession>A0A1L9R9M1</accession>
<dbReference type="PROSITE" id="PS50048">
    <property type="entry name" value="ZN2_CY6_FUNGAL_2"/>
    <property type="match status" value="1"/>
</dbReference>
<dbReference type="SUPFAM" id="SSF57701">
    <property type="entry name" value="Zn2/Cys6 DNA-binding domain"/>
    <property type="match status" value="1"/>
</dbReference>
<sequence>MSDRHHARLDPIQEEEPEAIPVPAACEPVAQTNPPESPMRRLSQWLWPWWTATESEVHETLVDRASNVKPDCNITASKTTSGSKIQQTSSRSRSTSARRTEAESSSRNDKIPEEESIPCKACRIGGAVCDRQRPRCSHCLDQQILCFYVEPLRLTMARNKKARATITQAQITPSQLQQSHCQC</sequence>
<organism evidence="7 8">
    <name type="scientific">Aspergillus wentii DTO 134E9</name>
    <dbReference type="NCBI Taxonomy" id="1073089"/>
    <lineage>
        <taxon>Eukaryota</taxon>
        <taxon>Fungi</taxon>
        <taxon>Dikarya</taxon>
        <taxon>Ascomycota</taxon>
        <taxon>Pezizomycotina</taxon>
        <taxon>Eurotiomycetes</taxon>
        <taxon>Eurotiomycetidae</taxon>
        <taxon>Eurotiales</taxon>
        <taxon>Aspergillaceae</taxon>
        <taxon>Aspergillus</taxon>
        <taxon>Aspergillus subgen. Cremei</taxon>
    </lineage>
</organism>
<feature type="compositionally biased region" description="Polar residues" evidence="5">
    <location>
        <begin position="74"/>
        <end position="87"/>
    </location>
</feature>
<dbReference type="GeneID" id="63754919"/>
<evidence type="ECO:0000256" key="1">
    <source>
        <dbReference type="ARBA" id="ARBA00023015"/>
    </source>
</evidence>
<protein>
    <recommendedName>
        <fullName evidence="6">Zn(2)-C6 fungal-type domain-containing protein</fullName>
    </recommendedName>
</protein>
<dbReference type="EMBL" id="KV878216">
    <property type="protein sequence ID" value="OJJ31612.1"/>
    <property type="molecule type" value="Genomic_DNA"/>
</dbReference>
<feature type="compositionally biased region" description="Basic and acidic residues" evidence="5">
    <location>
        <begin position="98"/>
        <end position="111"/>
    </location>
</feature>
<feature type="compositionally biased region" description="Low complexity" evidence="5">
    <location>
        <begin position="88"/>
        <end position="97"/>
    </location>
</feature>
<evidence type="ECO:0000256" key="2">
    <source>
        <dbReference type="ARBA" id="ARBA00023125"/>
    </source>
</evidence>
<keyword evidence="4" id="KW-0539">Nucleus</keyword>
<evidence type="ECO:0000313" key="7">
    <source>
        <dbReference type="EMBL" id="OJJ31612.1"/>
    </source>
</evidence>
<dbReference type="GO" id="GO:0008270">
    <property type="term" value="F:zinc ion binding"/>
    <property type="evidence" value="ECO:0007669"/>
    <property type="project" value="InterPro"/>
</dbReference>
<dbReference type="InterPro" id="IPR001138">
    <property type="entry name" value="Zn2Cys6_DnaBD"/>
</dbReference>
<dbReference type="RefSeq" id="XP_040685289.1">
    <property type="nucleotide sequence ID" value="XM_040839071.1"/>
</dbReference>
<dbReference type="Proteomes" id="UP000184383">
    <property type="component" value="Unassembled WGS sequence"/>
</dbReference>
<evidence type="ECO:0000256" key="3">
    <source>
        <dbReference type="ARBA" id="ARBA00023163"/>
    </source>
</evidence>
<feature type="domain" description="Zn(2)-C6 fungal-type" evidence="6">
    <location>
        <begin position="118"/>
        <end position="148"/>
    </location>
</feature>
<feature type="region of interest" description="Disordered" evidence="5">
    <location>
        <begin position="1"/>
        <end position="39"/>
    </location>
</feature>
<keyword evidence="1" id="KW-0805">Transcription regulation</keyword>
<feature type="compositionally biased region" description="Low complexity" evidence="5">
    <location>
        <begin position="19"/>
        <end position="30"/>
    </location>
</feature>
<keyword evidence="2" id="KW-0238">DNA-binding</keyword>
<proteinExistence type="predicted"/>
<evidence type="ECO:0000256" key="4">
    <source>
        <dbReference type="ARBA" id="ARBA00023242"/>
    </source>
</evidence>
<dbReference type="VEuPathDB" id="FungiDB:ASPWEDRAFT_697843"/>
<gene>
    <name evidence="7" type="ORF">ASPWEDRAFT_697843</name>
</gene>
<keyword evidence="8" id="KW-1185">Reference proteome</keyword>
<dbReference type="AlphaFoldDB" id="A0A1L9R9M1"/>
<feature type="region of interest" description="Disordered" evidence="5">
    <location>
        <begin position="71"/>
        <end position="111"/>
    </location>
</feature>
<dbReference type="GO" id="GO:0003677">
    <property type="term" value="F:DNA binding"/>
    <property type="evidence" value="ECO:0007669"/>
    <property type="project" value="UniProtKB-KW"/>
</dbReference>
<evidence type="ECO:0000256" key="5">
    <source>
        <dbReference type="SAM" id="MobiDB-lite"/>
    </source>
</evidence>
<name>A0A1L9R9M1_ASPWE</name>
<dbReference type="OrthoDB" id="4427833at2759"/>
<reference evidence="8" key="1">
    <citation type="journal article" date="2017" name="Genome Biol.">
        <title>Comparative genomics reveals high biological diversity and specific adaptations in the industrially and medically important fungal genus Aspergillus.</title>
        <authorList>
            <person name="de Vries R.P."/>
            <person name="Riley R."/>
            <person name="Wiebenga A."/>
            <person name="Aguilar-Osorio G."/>
            <person name="Amillis S."/>
            <person name="Uchima C.A."/>
            <person name="Anderluh G."/>
            <person name="Asadollahi M."/>
            <person name="Askin M."/>
            <person name="Barry K."/>
            <person name="Battaglia E."/>
            <person name="Bayram O."/>
            <person name="Benocci T."/>
            <person name="Braus-Stromeyer S.A."/>
            <person name="Caldana C."/>
            <person name="Canovas D."/>
            <person name="Cerqueira G.C."/>
            <person name="Chen F."/>
            <person name="Chen W."/>
            <person name="Choi C."/>
            <person name="Clum A."/>
            <person name="Dos Santos R.A."/>
            <person name="Damasio A.R."/>
            <person name="Diallinas G."/>
            <person name="Emri T."/>
            <person name="Fekete E."/>
            <person name="Flipphi M."/>
            <person name="Freyberg S."/>
            <person name="Gallo A."/>
            <person name="Gournas C."/>
            <person name="Habgood R."/>
            <person name="Hainaut M."/>
            <person name="Harispe M.L."/>
            <person name="Henrissat B."/>
            <person name="Hilden K.S."/>
            <person name="Hope R."/>
            <person name="Hossain A."/>
            <person name="Karabika E."/>
            <person name="Karaffa L."/>
            <person name="Karanyi Z."/>
            <person name="Krasevec N."/>
            <person name="Kuo A."/>
            <person name="Kusch H."/>
            <person name="LaButti K."/>
            <person name="Lagendijk E.L."/>
            <person name="Lapidus A."/>
            <person name="Levasseur A."/>
            <person name="Lindquist E."/>
            <person name="Lipzen A."/>
            <person name="Logrieco A.F."/>
            <person name="MacCabe A."/>
            <person name="Maekelae M.R."/>
            <person name="Malavazi I."/>
            <person name="Melin P."/>
            <person name="Meyer V."/>
            <person name="Mielnichuk N."/>
            <person name="Miskei M."/>
            <person name="Molnar A.P."/>
            <person name="Mule G."/>
            <person name="Ngan C.Y."/>
            <person name="Orejas M."/>
            <person name="Orosz E."/>
            <person name="Ouedraogo J.P."/>
            <person name="Overkamp K.M."/>
            <person name="Park H.-S."/>
            <person name="Perrone G."/>
            <person name="Piumi F."/>
            <person name="Punt P.J."/>
            <person name="Ram A.F."/>
            <person name="Ramon A."/>
            <person name="Rauscher S."/>
            <person name="Record E."/>
            <person name="Riano-Pachon D.M."/>
            <person name="Robert V."/>
            <person name="Roehrig J."/>
            <person name="Ruller R."/>
            <person name="Salamov A."/>
            <person name="Salih N.S."/>
            <person name="Samson R.A."/>
            <person name="Sandor E."/>
            <person name="Sanguinetti M."/>
            <person name="Schuetze T."/>
            <person name="Sepcic K."/>
            <person name="Shelest E."/>
            <person name="Sherlock G."/>
            <person name="Sophianopoulou V."/>
            <person name="Squina F.M."/>
            <person name="Sun H."/>
            <person name="Susca A."/>
            <person name="Todd R.B."/>
            <person name="Tsang A."/>
            <person name="Unkles S.E."/>
            <person name="van de Wiele N."/>
            <person name="van Rossen-Uffink D."/>
            <person name="Oliveira J.V."/>
            <person name="Vesth T.C."/>
            <person name="Visser J."/>
            <person name="Yu J.-H."/>
            <person name="Zhou M."/>
            <person name="Andersen M.R."/>
            <person name="Archer D.B."/>
            <person name="Baker S.E."/>
            <person name="Benoit I."/>
            <person name="Brakhage A.A."/>
            <person name="Braus G.H."/>
            <person name="Fischer R."/>
            <person name="Frisvad J.C."/>
            <person name="Goldman G.H."/>
            <person name="Houbraken J."/>
            <person name="Oakley B."/>
            <person name="Pocsi I."/>
            <person name="Scazzocchio C."/>
            <person name="Seiboth B."/>
            <person name="vanKuyk P.A."/>
            <person name="Wortman J."/>
            <person name="Dyer P.S."/>
            <person name="Grigoriev I.V."/>
        </authorList>
    </citation>
    <scope>NUCLEOTIDE SEQUENCE [LARGE SCALE GENOMIC DNA]</scope>
    <source>
        <strain evidence="8">DTO 134E9</strain>
    </source>
</reference>
<dbReference type="InterPro" id="IPR036864">
    <property type="entry name" value="Zn2-C6_fun-type_DNA-bd_sf"/>
</dbReference>
<dbReference type="Pfam" id="PF00172">
    <property type="entry name" value="Zn_clus"/>
    <property type="match status" value="1"/>
</dbReference>